<accession>K1YHG0</accession>
<gene>
    <name evidence="1" type="ORF">ACD_80C00150G0006</name>
</gene>
<reference evidence="1" key="1">
    <citation type="journal article" date="2012" name="Science">
        <title>Fermentation, hydrogen, and sulfur metabolism in multiple uncultivated bacterial phyla.</title>
        <authorList>
            <person name="Wrighton K.C."/>
            <person name="Thomas B.C."/>
            <person name="Sharon I."/>
            <person name="Miller C.S."/>
            <person name="Castelle C.J."/>
            <person name="VerBerkmoes N.C."/>
            <person name="Wilkins M.J."/>
            <person name="Hettich R.L."/>
            <person name="Lipton M.S."/>
            <person name="Williams K.H."/>
            <person name="Long P.E."/>
            <person name="Banfield J.F."/>
        </authorList>
    </citation>
    <scope>NUCLEOTIDE SEQUENCE [LARGE SCALE GENOMIC DNA]</scope>
</reference>
<sequence length="66" mass="7452">MALETDVKALIDKAKLQKEKMGDDSADLFGTYIDEVEQFLPYIKGETELSSSQKELYKRLKAAVIP</sequence>
<dbReference type="AlphaFoldDB" id="K1YHG0"/>
<evidence type="ECO:0000313" key="1">
    <source>
        <dbReference type="EMBL" id="EKD24814.1"/>
    </source>
</evidence>
<protein>
    <submittedName>
        <fullName evidence="1">Uncharacterized protein</fullName>
    </submittedName>
</protein>
<comment type="caution">
    <text evidence="1">The sequence shown here is derived from an EMBL/GenBank/DDBJ whole genome shotgun (WGS) entry which is preliminary data.</text>
</comment>
<name>K1YHG0_9BACT</name>
<organism evidence="1">
    <name type="scientific">uncultured bacterium</name>
    <name type="common">gcode 4</name>
    <dbReference type="NCBI Taxonomy" id="1234023"/>
    <lineage>
        <taxon>Bacteria</taxon>
        <taxon>environmental samples</taxon>
    </lineage>
</organism>
<proteinExistence type="predicted"/>
<dbReference type="EMBL" id="AMFJ01036157">
    <property type="protein sequence ID" value="EKD24814.1"/>
    <property type="molecule type" value="Genomic_DNA"/>
</dbReference>